<sequence>MSRHIIGKAPGVPLGCARTMLARLGKSMAGTLVGATALLASAPGAHAQADGAAQRLVDRYSPVVMVREQNDPPCDTAEEQYQPTTVDTVLGNPTVTLRRKGSGRRLEDLGTAPTRAQIAGKGDDHYLDLRGNPRGDTCVYARDFKQLLRDGKAPVVTYAHIAREAGRPGLAVQYWFFWYFNQFNDLHEGDWEGMQIVFDGADGPATALRQEPSEVIVFQHAGGERAAWDASKVEKDGTHPIVYAAAGSHATFYSSAVYVENGEHGSGLGCDNTAEPLRELRPRPVLLPDDVSDRGPFAWLSYEGHWGQRETGFNNGPTGPITKTQWSQPMSWMEQQRSTSARLPGGAIFGPQVTSAFCGTVAFVTSIMNLPTTGRTVAIGVLALLAILIACFVLVTRWRPVDVEHLRTRRAFGQVLRTAARLYRGHWALMLSSTVVPLAIVGGLQYAIATLTGGSTAATTIQDLVDTLSRPVAAAIVSGVVVGMLLALERTGRAGVVGSWRTMLGRFWRLVAAHLLYSVALAVLLLTVVGIPFAIWKVVGWAFVQQEILFEDRRIRDAFRSSSALVRGRWRHAARPIVFFYVLGLVAGPVVSFALIFTALPLVWIDVVGAAIFALLLPYAALGTTLVYFDLQARARTEPARPGRIRRALRAVLPRRAEKPVSGPSQPSAT</sequence>
<reference evidence="2" key="1">
    <citation type="journal article" date="2022" name="Int. J. Syst. Evol. Microbiol.">
        <title>Pseudomonas aegrilactucae sp. nov. and Pseudomonas morbosilactucae sp. nov., pathogens causing bacterial rot of lettuce in Japan.</title>
        <authorList>
            <person name="Sawada H."/>
            <person name="Fujikawa T."/>
            <person name="Satou M."/>
        </authorList>
    </citation>
    <scope>NUCLEOTIDE SEQUENCE</scope>
    <source>
        <strain evidence="2">0166_1</strain>
    </source>
</reference>
<proteinExistence type="predicted"/>
<dbReference type="PANTHER" id="PTHR48174:SF5">
    <property type="entry name" value="VACUOLAR PROTEIN SORTING-ASSOCIATED PROTEIN 62"/>
    <property type="match status" value="1"/>
</dbReference>
<evidence type="ECO:0000313" key="2">
    <source>
        <dbReference type="EMBL" id="UGS38383.1"/>
    </source>
</evidence>
<feature type="transmembrane region" description="Helical" evidence="1">
    <location>
        <begin position="427"/>
        <end position="448"/>
    </location>
</feature>
<dbReference type="AlphaFoldDB" id="A0A9E7C3E9"/>
<feature type="transmembrane region" description="Helical" evidence="1">
    <location>
        <begin position="610"/>
        <end position="631"/>
    </location>
</feature>
<keyword evidence="3" id="KW-1185">Reference proteome</keyword>
<feature type="transmembrane region" description="Helical" evidence="1">
    <location>
        <begin position="377"/>
        <end position="398"/>
    </location>
</feature>
<dbReference type="RefSeq" id="WP_259312405.1">
    <property type="nucleotide sequence ID" value="NZ_CP087164.1"/>
</dbReference>
<gene>
    <name evidence="2" type="ORF">DSM104329_04807</name>
</gene>
<name>A0A9E7C3E9_9ACTN</name>
<dbReference type="Proteomes" id="UP001162834">
    <property type="component" value="Chromosome"/>
</dbReference>
<keyword evidence="1" id="KW-1133">Transmembrane helix</keyword>
<organism evidence="2 3">
    <name type="scientific">Capillimicrobium parvum</name>
    <dbReference type="NCBI Taxonomy" id="2884022"/>
    <lineage>
        <taxon>Bacteria</taxon>
        <taxon>Bacillati</taxon>
        <taxon>Actinomycetota</taxon>
        <taxon>Thermoleophilia</taxon>
        <taxon>Solirubrobacterales</taxon>
        <taxon>Capillimicrobiaceae</taxon>
        <taxon>Capillimicrobium</taxon>
    </lineage>
</organism>
<protein>
    <recommendedName>
        <fullName evidence="4">DUF946 domain-containing protein</fullName>
    </recommendedName>
</protein>
<feature type="transmembrane region" description="Helical" evidence="1">
    <location>
        <begin position="577"/>
        <end position="604"/>
    </location>
</feature>
<keyword evidence="1" id="KW-0472">Membrane</keyword>
<evidence type="ECO:0000313" key="3">
    <source>
        <dbReference type="Proteomes" id="UP001162834"/>
    </source>
</evidence>
<accession>A0A9E7C3E9</accession>
<evidence type="ECO:0000256" key="1">
    <source>
        <dbReference type="SAM" id="Phobius"/>
    </source>
</evidence>
<feature type="transmembrane region" description="Helical" evidence="1">
    <location>
        <begin position="507"/>
        <end position="527"/>
    </location>
</feature>
<dbReference type="KEGG" id="sbae:DSM104329_04807"/>
<keyword evidence="1" id="KW-0812">Transmembrane</keyword>
<dbReference type="EMBL" id="CP087164">
    <property type="protein sequence ID" value="UGS38383.1"/>
    <property type="molecule type" value="Genomic_DNA"/>
</dbReference>
<dbReference type="PANTHER" id="PTHR48174">
    <property type="entry name" value="DUF946 FAMILY PROTEIN"/>
    <property type="match status" value="1"/>
</dbReference>
<evidence type="ECO:0008006" key="4">
    <source>
        <dbReference type="Google" id="ProtNLM"/>
    </source>
</evidence>